<feature type="signal peptide" evidence="1">
    <location>
        <begin position="1"/>
        <end position="19"/>
    </location>
</feature>
<keyword evidence="1" id="KW-0732">Signal</keyword>
<organism evidence="2 3">
    <name type="scientific">Araneus ventricosus</name>
    <name type="common">Orbweaver spider</name>
    <name type="synonym">Epeira ventricosa</name>
    <dbReference type="NCBI Taxonomy" id="182803"/>
    <lineage>
        <taxon>Eukaryota</taxon>
        <taxon>Metazoa</taxon>
        <taxon>Ecdysozoa</taxon>
        <taxon>Arthropoda</taxon>
        <taxon>Chelicerata</taxon>
        <taxon>Arachnida</taxon>
        <taxon>Araneae</taxon>
        <taxon>Araneomorphae</taxon>
        <taxon>Entelegynae</taxon>
        <taxon>Araneoidea</taxon>
        <taxon>Araneidae</taxon>
        <taxon>Araneus</taxon>
    </lineage>
</organism>
<evidence type="ECO:0000313" key="2">
    <source>
        <dbReference type="EMBL" id="GBN26334.1"/>
    </source>
</evidence>
<reference evidence="2 3" key="1">
    <citation type="journal article" date="2019" name="Sci. Rep.">
        <title>Orb-weaving spider Araneus ventricosus genome elucidates the spidroin gene catalogue.</title>
        <authorList>
            <person name="Kono N."/>
            <person name="Nakamura H."/>
            <person name="Ohtoshi R."/>
            <person name="Moran D.A.P."/>
            <person name="Shinohara A."/>
            <person name="Yoshida Y."/>
            <person name="Fujiwara M."/>
            <person name="Mori M."/>
            <person name="Tomita M."/>
            <person name="Arakawa K."/>
        </authorList>
    </citation>
    <scope>NUCLEOTIDE SEQUENCE [LARGE SCALE GENOMIC DNA]</scope>
</reference>
<dbReference type="EMBL" id="BGPR01007371">
    <property type="protein sequence ID" value="GBN26334.1"/>
    <property type="molecule type" value="Genomic_DNA"/>
</dbReference>
<dbReference type="AlphaFoldDB" id="A0A4Y2MIS5"/>
<dbReference type="Proteomes" id="UP000499080">
    <property type="component" value="Unassembled WGS sequence"/>
</dbReference>
<proteinExistence type="predicted"/>
<keyword evidence="3" id="KW-1185">Reference proteome</keyword>
<accession>A0A4Y2MIS5</accession>
<protein>
    <submittedName>
        <fullName evidence="2">Uncharacterized protein</fullName>
    </submittedName>
</protein>
<gene>
    <name evidence="2" type="ORF">AVEN_5099_1</name>
</gene>
<evidence type="ECO:0000313" key="3">
    <source>
        <dbReference type="Proteomes" id="UP000499080"/>
    </source>
</evidence>
<evidence type="ECO:0000256" key="1">
    <source>
        <dbReference type="SAM" id="SignalP"/>
    </source>
</evidence>
<sequence>MKLNQLSLLFAGELVSALALQEISTSIPRILINIRETDERIHSLRVFASIANVIKMFRDLPNFATWTVSKPHGQILESFGNLLTFSVKLKLKPTLLLFGCGSISVGLALEKST</sequence>
<feature type="chain" id="PRO_5021381811" evidence="1">
    <location>
        <begin position="20"/>
        <end position="113"/>
    </location>
</feature>
<comment type="caution">
    <text evidence="2">The sequence shown here is derived from an EMBL/GenBank/DDBJ whole genome shotgun (WGS) entry which is preliminary data.</text>
</comment>
<name>A0A4Y2MIS5_ARAVE</name>